<evidence type="ECO:0000256" key="1">
    <source>
        <dbReference type="SAM" id="MobiDB-lite"/>
    </source>
</evidence>
<evidence type="ECO:0000313" key="4">
    <source>
        <dbReference type="Proteomes" id="UP000295818"/>
    </source>
</evidence>
<keyword evidence="4" id="KW-1185">Reference proteome</keyword>
<feature type="transmembrane region" description="Helical" evidence="2">
    <location>
        <begin position="167"/>
        <end position="191"/>
    </location>
</feature>
<keyword evidence="2" id="KW-1133">Transmembrane helix</keyword>
<proteinExistence type="predicted"/>
<evidence type="ECO:0000256" key="2">
    <source>
        <dbReference type="SAM" id="Phobius"/>
    </source>
</evidence>
<comment type="caution">
    <text evidence="3">The sequence shown here is derived from an EMBL/GenBank/DDBJ whole genome shotgun (WGS) entry which is preliminary data.</text>
</comment>
<feature type="transmembrane region" description="Helical" evidence="2">
    <location>
        <begin position="54"/>
        <end position="81"/>
    </location>
</feature>
<reference evidence="3 4" key="1">
    <citation type="journal article" date="2015" name="Stand. Genomic Sci.">
        <title>Genomic Encyclopedia of Bacterial and Archaeal Type Strains, Phase III: the genomes of soil and plant-associated and newly described type strains.</title>
        <authorList>
            <person name="Whitman W.B."/>
            <person name="Woyke T."/>
            <person name="Klenk H.P."/>
            <person name="Zhou Y."/>
            <person name="Lilburn T.G."/>
            <person name="Beck B.J."/>
            <person name="De Vos P."/>
            <person name="Vandamme P."/>
            <person name="Eisen J.A."/>
            <person name="Garrity G."/>
            <person name="Hugenholtz P."/>
            <person name="Kyrpides N.C."/>
        </authorList>
    </citation>
    <scope>NUCLEOTIDE SEQUENCE [LARGE SCALE GENOMIC DNA]</scope>
    <source>
        <strain evidence="3 4">VKM Ac-2538</strain>
    </source>
</reference>
<protein>
    <recommendedName>
        <fullName evidence="5">Frag1/DRAM/Sfk1 family protein</fullName>
    </recommendedName>
</protein>
<feature type="transmembrane region" description="Helical" evidence="2">
    <location>
        <begin position="203"/>
        <end position="224"/>
    </location>
</feature>
<accession>A0ABY2B7G2</accession>
<name>A0ABY2B7G2_9ACTN</name>
<feature type="transmembrane region" description="Helical" evidence="2">
    <location>
        <begin position="137"/>
        <end position="155"/>
    </location>
</feature>
<dbReference type="EMBL" id="SLWM01000035">
    <property type="protein sequence ID" value="TCO10248.1"/>
    <property type="molecule type" value="Genomic_DNA"/>
</dbReference>
<feature type="region of interest" description="Disordered" evidence="1">
    <location>
        <begin position="241"/>
        <end position="265"/>
    </location>
</feature>
<feature type="transmembrane region" description="Helical" evidence="2">
    <location>
        <begin position="102"/>
        <end position="125"/>
    </location>
</feature>
<keyword evidence="2" id="KW-0472">Membrane</keyword>
<dbReference type="Proteomes" id="UP000295818">
    <property type="component" value="Unassembled WGS sequence"/>
</dbReference>
<evidence type="ECO:0008006" key="5">
    <source>
        <dbReference type="Google" id="ProtNLM"/>
    </source>
</evidence>
<organism evidence="3 4">
    <name type="scientific">Kribbella orskensis</name>
    <dbReference type="NCBI Taxonomy" id="2512216"/>
    <lineage>
        <taxon>Bacteria</taxon>
        <taxon>Bacillati</taxon>
        <taxon>Actinomycetota</taxon>
        <taxon>Actinomycetes</taxon>
        <taxon>Propionibacteriales</taxon>
        <taxon>Kribbellaceae</taxon>
        <taxon>Kribbella</taxon>
    </lineage>
</organism>
<evidence type="ECO:0000313" key="3">
    <source>
        <dbReference type="EMBL" id="TCO10248.1"/>
    </source>
</evidence>
<sequence>MLLSRPIVANNQVQTLSLFLAGFITLALDSYLFAAMTGDSPAPALCVRSRSVGLIASGLLGLGGVAILAGISWLLATAVVSTGKKAKRLQNELRTLELFTQFVLYGTAFSIGAFVAITAVDFLVYGLGDRAPSGLNWYAVVYMVIFAAMLGASRYRKRRSPEPSERFLTFAIFWTVSYAVVGSVGTTAIMTPTAVQWLSAPTGLIWAIAAFTMLGALPAVLALVHAVPQLKISVGNARTGRAQLEPSRPAPPTPAGSVNAAEETT</sequence>
<gene>
    <name evidence="3" type="ORF">EV644_13548</name>
</gene>
<keyword evidence="2" id="KW-0812">Transmembrane</keyword>